<evidence type="ECO:0000313" key="1">
    <source>
        <dbReference type="EMBL" id="EEY59395.1"/>
    </source>
</evidence>
<sequence length="123" mass="14091">MRRSSKRDLDVSNWMKQKRSLAPHAKGLWDNERARIGEYQLKISCRHINAVLNYCGLQERNINAFHPSYLVATNADAFPGKGIELPVRHTNITSTIVLPSTFYKQAGRRVTRRIAKGTVMIRI</sequence>
<gene>
    <name evidence="1" type="ORF">PITG_11423</name>
</gene>
<dbReference type="OrthoDB" id="10342670at2759"/>
<organism evidence="1 2">
    <name type="scientific">Phytophthora infestans (strain T30-4)</name>
    <name type="common">Potato late blight agent</name>
    <dbReference type="NCBI Taxonomy" id="403677"/>
    <lineage>
        <taxon>Eukaryota</taxon>
        <taxon>Sar</taxon>
        <taxon>Stramenopiles</taxon>
        <taxon>Oomycota</taxon>
        <taxon>Peronosporomycetes</taxon>
        <taxon>Peronosporales</taxon>
        <taxon>Peronosporaceae</taxon>
        <taxon>Phytophthora</taxon>
    </lineage>
</organism>
<reference evidence="2" key="1">
    <citation type="journal article" date="2009" name="Nature">
        <title>Genome sequence and analysis of the Irish potato famine pathogen Phytophthora infestans.</title>
        <authorList>
            <consortium name="The Broad Institute Genome Sequencing Platform"/>
            <person name="Haas B.J."/>
            <person name="Kamoun S."/>
            <person name="Zody M.C."/>
            <person name="Jiang R.H."/>
            <person name="Handsaker R.E."/>
            <person name="Cano L.M."/>
            <person name="Grabherr M."/>
            <person name="Kodira C.D."/>
            <person name="Raffaele S."/>
            <person name="Torto-Alalibo T."/>
            <person name="Bozkurt T.O."/>
            <person name="Ah-Fong A.M."/>
            <person name="Alvarado L."/>
            <person name="Anderson V.L."/>
            <person name="Armstrong M.R."/>
            <person name="Avrova A."/>
            <person name="Baxter L."/>
            <person name="Beynon J."/>
            <person name="Boevink P.C."/>
            <person name="Bollmann S.R."/>
            <person name="Bos J.I."/>
            <person name="Bulone V."/>
            <person name="Cai G."/>
            <person name="Cakir C."/>
            <person name="Carrington J.C."/>
            <person name="Chawner M."/>
            <person name="Conti L."/>
            <person name="Costanzo S."/>
            <person name="Ewan R."/>
            <person name="Fahlgren N."/>
            <person name="Fischbach M.A."/>
            <person name="Fugelstad J."/>
            <person name="Gilroy E.M."/>
            <person name="Gnerre S."/>
            <person name="Green P.J."/>
            <person name="Grenville-Briggs L.J."/>
            <person name="Griffith J."/>
            <person name="Grunwald N.J."/>
            <person name="Horn K."/>
            <person name="Horner N.R."/>
            <person name="Hu C.H."/>
            <person name="Huitema E."/>
            <person name="Jeong D.H."/>
            <person name="Jones A.M."/>
            <person name="Jones J.D."/>
            <person name="Jones R.W."/>
            <person name="Karlsson E.K."/>
            <person name="Kunjeti S.G."/>
            <person name="Lamour K."/>
            <person name="Liu Z."/>
            <person name="Ma L."/>
            <person name="Maclean D."/>
            <person name="Chibucos M.C."/>
            <person name="McDonald H."/>
            <person name="McWalters J."/>
            <person name="Meijer H.J."/>
            <person name="Morgan W."/>
            <person name="Morris P.F."/>
            <person name="Munro C.A."/>
            <person name="O'Neill K."/>
            <person name="Ospina-Giraldo M."/>
            <person name="Pinzon A."/>
            <person name="Pritchard L."/>
            <person name="Ramsahoye B."/>
            <person name="Ren Q."/>
            <person name="Restrepo S."/>
            <person name="Roy S."/>
            <person name="Sadanandom A."/>
            <person name="Savidor A."/>
            <person name="Schornack S."/>
            <person name="Schwartz D.C."/>
            <person name="Schumann U.D."/>
            <person name="Schwessinger B."/>
            <person name="Seyer L."/>
            <person name="Sharpe T."/>
            <person name="Silvar C."/>
            <person name="Song J."/>
            <person name="Studholme D.J."/>
            <person name="Sykes S."/>
            <person name="Thines M."/>
            <person name="van de Vondervoort P.J."/>
            <person name="Phuntumart V."/>
            <person name="Wawra S."/>
            <person name="Weide R."/>
            <person name="Win J."/>
            <person name="Young C."/>
            <person name="Zhou S."/>
            <person name="Fry W."/>
            <person name="Meyers B.C."/>
            <person name="van West P."/>
            <person name="Ristaino J."/>
            <person name="Govers F."/>
            <person name="Birch P.R."/>
            <person name="Whisson S.C."/>
            <person name="Judelson H.S."/>
            <person name="Nusbaum C."/>
        </authorList>
    </citation>
    <scope>NUCLEOTIDE SEQUENCE [LARGE SCALE GENOMIC DNA]</scope>
    <source>
        <strain evidence="2">T30-4</strain>
    </source>
</reference>
<evidence type="ECO:0000313" key="2">
    <source>
        <dbReference type="Proteomes" id="UP000006643"/>
    </source>
</evidence>
<dbReference type="GeneID" id="9474776"/>
<dbReference type="HOGENOM" id="CLU_2019735_0_0_1"/>
<keyword evidence="2" id="KW-1185">Reference proteome</keyword>
<dbReference type="InParanoid" id="D0NIR1"/>
<dbReference type="KEGG" id="pif:PITG_11423"/>
<dbReference type="OMA" id="RNINAFH"/>
<dbReference type="RefSeq" id="XP_002901005.1">
    <property type="nucleotide sequence ID" value="XM_002900959.1"/>
</dbReference>
<name>D0NIR1_PHYIT</name>
<dbReference type="EMBL" id="DS028140">
    <property type="protein sequence ID" value="EEY59395.1"/>
    <property type="molecule type" value="Genomic_DNA"/>
</dbReference>
<dbReference type="Proteomes" id="UP000006643">
    <property type="component" value="Unassembled WGS sequence"/>
</dbReference>
<dbReference type="AlphaFoldDB" id="D0NIR1"/>
<protein>
    <submittedName>
        <fullName evidence="1">Uncharacterized protein</fullName>
    </submittedName>
</protein>
<proteinExistence type="predicted"/>
<dbReference type="VEuPathDB" id="FungiDB:PITG_11423"/>
<accession>D0NIR1</accession>